<keyword evidence="6 8" id="KW-0472">Membrane</keyword>
<proteinExistence type="inferred from homology"/>
<evidence type="ECO:0000313" key="11">
    <source>
        <dbReference type="Proteomes" id="UP000663855"/>
    </source>
</evidence>
<feature type="domain" description="Resistance to inhibitors of cholinesterase protein 3 N-terminal" evidence="9">
    <location>
        <begin position="16"/>
        <end position="248"/>
    </location>
</feature>
<reference evidence="10" key="1">
    <citation type="submission" date="2021-02" db="EMBL/GenBank/DDBJ databases">
        <authorList>
            <person name="Nowell W R."/>
        </authorList>
    </citation>
    <scope>NUCLEOTIDE SEQUENCE</scope>
</reference>
<feature type="compositionally biased region" description="Basic and acidic residues" evidence="7">
    <location>
        <begin position="313"/>
        <end position="323"/>
    </location>
</feature>
<keyword evidence="3 8" id="KW-0812">Transmembrane</keyword>
<feature type="compositionally biased region" description="Acidic residues" evidence="7">
    <location>
        <begin position="330"/>
        <end position="356"/>
    </location>
</feature>
<name>A0A815W5M9_9BILA</name>
<feature type="region of interest" description="Disordered" evidence="7">
    <location>
        <begin position="287"/>
        <end position="436"/>
    </location>
</feature>
<evidence type="ECO:0000256" key="8">
    <source>
        <dbReference type="SAM" id="Phobius"/>
    </source>
</evidence>
<feature type="compositionally biased region" description="Basic and acidic residues" evidence="7">
    <location>
        <begin position="371"/>
        <end position="385"/>
    </location>
</feature>
<dbReference type="GO" id="GO:0005789">
    <property type="term" value="C:endoplasmic reticulum membrane"/>
    <property type="evidence" value="ECO:0007669"/>
    <property type="project" value="UniProtKB-SubCell"/>
</dbReference>
<dbReference type="Proteomes" id="UP000663855">
    <property type="component" value="Unassembled WGS sequence"/>
</dbReference>
<comment type="caution">
    <text evidence="10">The sequence shown here is derived from an EMBL/GenBank/DDBJ whole genome shotgun (WGS) entry which is preliminary data.</text>
</comment>
<dbReference type="GO" id="GO:0045202">
    <property type="term" value="C:synapse"/>
    <property type="evidence" value="ECO:0007669"/>
    <property type="project" value="GOC"/>
</dbReference>
<keyword evidence="5 8" id="KW-1133">Transmembrane helix</keyword>
<dbReference type="EMBL" id="CAJNOV010013995">
    <property type="protein sequence ID" value="CAF1537777.1"/>
    <property type="molecule type" value="Genomic_DNA"/>
</dbReference>
<evidence type="ECO:0000256" key="1">
    <source>
        <dbReference type="ARBA" id="ARBA00004586"/>
    </source>
</evidence>
<dbReference type="Pfam" id="PF15361">
    <property type="entry name" value="RIC3"/>
    <property type="match status" value="1"/>
</dbReference>
<dbReference type="InterPro" id="IPR026160">
    <property type="entry name" value="Ric3"/>
</dbReference>
<dbReference type="PANTHER" id="PTHR21723">
    <property type="entry name" value="RESISTANCE TO INHIBITORS OF CHOLINESTERASE PROTEIN 3 RIC3"/>
    <property type="match status" value="1"/>
</dbReference>
<dbReference type="PROSITE" id="PS51257">
    <property type="entry name" value="PROKAR_LIPOPROTEIN"/>
    <property type="match status" value="1"/>
</dbReference>
<evidence type="ECO:0000256" key="4">
    <source>
        <dbReference type="ARBA" id="ARBA00022824"/>
    </source>
</evidence>
<dbReference type="GO" id="GO:0007271">
    <property type="term" value="P:synaptic transmission, cholinergic"/>
    <property type="evidence" value="ECO:0007669"/>
    <property type="project" value="TreeGrafter"/>
</dbReference>
<feature type="compositionally biased region" description="Acidic residues" evidence="7">
    <location>
        <begin position="291"/>
        <end position="312"/>
    </location>
</feature>
<dbReference type="PANTHER" id="PTHR21723:SF3">
    <property type="entry name" value="PROTEIN RIC-3"/>
    <property type="match status" value="1"/>
</dbReference>
<feature type="compositionally biased region" description="Basic and acidic residues" evidence="7">
    <location>
        <begin position="56"/>
        <end position="70"/>
    </location>
</feature>
<dbReference type="GO" id="GO:0043025">
    <property type="term" value="C:neuronal cell body"/>
    <property type="evidence" value="ECO:0007669"/>
    <property type="project" value="TreeGrafter"/>
</dbReference>
<dbReference type="InterPro" id="IPR032763">
    <property type="entry name" value="RIC3_N"/>
</dbReference>
<feature type="transmembrane region" description="Helical" evidence="8">
    <location>
        <begin position="9"/>
        <end position="30"/>
    </location>
</feature>
<evidence type="ECO:0000256" key="3">
    <source>
        <dbReference type="ARBA" id="ARBA00022692"/>
    </source>
</evidence>
<protein>
    <recommendedName>
        <fullName evidence="9">Resistance to inhibitors of cholinesterase protein 3 N-terminal domain-containing protein</fullName>
    </recommendedName>
</protein>
<feature type="compositionally biased region" description="Low complexity" evidence="7">
    <location>
        <begin position="405"/>
        <end position="415"/>
    </location>
</feature>
<keyword evidence="4" id="KW-0256">Endoplasmic reticulum</keyword>
<dbReference type="GO" id="GO:0043005">
    <property type="term" value="C:neuron projection"/>
    <property type="evidence" value="ECO:0007669"/>
    <property type="project" value="TreeGrafter"/>
</dbReference>
<evidence type="ECO:0000259" key="9">
    <source>
        <dbReference type="Pfam" id="PF15361"/>
    </source>
</evidence>
<feature type="region of interest" description="Disordered" evidence="7">
    <location>
        <begin position="47"/>
        <end position="75"/>
    </location>
</feature>
<accession>A0A815W5M9</accession>
<comment type="subcellular location">
    <subcellularLocation>
        <location evidence="1">Endoplasmic reticulum membrane</location>
    </subcellularLocation>
</comment>
<evidence type="ECO:0000256" key="2">
    <source>
        <dbReference type="ARBA" id="ARBA00008538"/>
    </source>
</evidence>
<comment type="similarity">
    <text evidence="2">Belongs to the ric-3 family.</text>
</comment>
<feature type="transmembrane region" description="Helical" evidence="8">
    <location>
        <begin position="100"/>
        <end position="120"/>
    </location>
</feature>
<dbReference type="AlphaFoldDB" id="A0A815W5M9"/>
<sequence>MSLFARPNILLAVLFGCCAVLIPRIILPLFRPRSPSPNPHMNEYVERVQSTTPQSDHNEDSSPDNHDEFLNMRIPNHGSNIPEHSSIEEHNLKSNSTFALPMYTVGIGVFLVYTCCKYWGSRNSKEKKIRNQYSANNIHWNSEKRKFKYEVNHDCSDNEQENEDSYAGLDPDYVEYLKARRHKEFEVEQKATTEQKEMYHALDEMKHSLSFINSKLGTDRTRKKLTQHEVSQLQDRLTSTEAQMYQIFNTINTVSNKVHELTGIAQNSVEQSEPNFNNDEDYHRLARSNDESEEDSMNDEENSGSDDESVEQDEQKSSNKQEESSSSSSYEDDDDDDDDEEEVSDEEEDNDDESEVSSERYGIMETNYGSDHGEVDDYEIEKTNRPEPPTTDSRTKVQEWHQRNHSQSLSSSNASLEEDQSLPNEGENTLRRRKCQ</sequence>
<gene>
    <name evidence="10" type="ORF">CJN711_LOCUS29500</name>
</gene>
<evidence type="ECO:0000313" key="10">
    <source>
        <dbReference type="EMBL" id="CAF1537777.1"/>
    </source>
</evidence>
<dbReference type="GO" id="GO:0034394">
    <property type="term" value="P:protein localization to cell surface"/>
    <property type="evidence" value="ECO:0007669"/>
    <property type="project" value="TreeGrafter"/>
</dbReference>
<evidence type="ECO:0000256" key="6">
    <source>
        <dbReference type="ARBA" id="ARBA00023136"/>
    </source>
</evidence>
<feature type="compositionally biased region" description="Basic and acidic residues" evidence="7">
    <location>
        <begin position="393"/>
        <end position="402"/>
    </location>
</feature>
<evidence type="ECO:0000256" key="7">
    <source>
        <dbReference type="SAM" id="MobiDB-lite"/>
    </source>
</evidence>
<evidence type="ECO:0000256" key="5">
    <source>
        <dbReference type="ARBA" id="ARBA00022989"/>
    </source>
</evidence>
<organism evidence="10 11">
    <name type="scientific">Rotaria magnacalcarata</name>
    <dbReference type="NCBI Taxonomy" id="392030"/>
    <lineage>
        <taxon>Eukaryota</taxon>
        <taxon>Metazoa</taxon>
        <taxon>Spiralia</taxon>
        <taxon>Gnathifera</taxon>
        <taxon>Rotifera</taxon>
        <taxon>Eurotatoria</taxon>
        <taxon>Bdelloidea</taxon>
        <taxon>Philodinida</taxon>
        <taxon>Philodinidae</taxon>
        <taxon>Rotaria</taxon>
    </lineage>
</organism>